<accession>A4WYE7</accession>
<dbReference type="EMBL" id="CP000662">
    <property type="protein sequence ID" value="ABP72411.1"/>
    <property type="molecule type" value="Genomic_DNA"/>
</dbReference>
<sequence>MRRSMSVPSGADPVPHPVTAEELAAALPHVLAAPKTDAPIFSLCWRAGFNRRSFPDRLLLTRRCGIPGERWLKQPWLRLPDGRPDPRIQVSILPARVSDLVWRDRQGTPHPGDTIVADLDTSEPVFRPFNCGGWSTELRQFWGLFGGRCDAGMRGINKLASPGA</sequence>
<geneLocation type="plasmid" evidence="1">
    <name>pRSPA01</name>
</geneLocation>
<proteinExistence type="predicted"/>
<dbReference type="KEGG" id="rsq:Rsph17025_3541"/>
<name>A4WYE7_CERS5</name>
<gene>
    <name evidence="1" type="ordered locus">Rsph17025_3541</name>
</gene>
<dbReference type="InterPro" id="IPR011037">
    <property type="entry name" value="Pyrv_Knase-like_insert_dom_sf"/>
</dbReference>
<dbReference type="HOGENOM" id="CLU_1617732_0_0_5"/>
<keyword evidence="1" id="KW-0614">Plasmid</keyword>
<reference evidence="1" key="1">
    <citation type="submission" date="2007-04" db="EMBL/GenBank/DDBJ databases">
        <title>Complete sequence of plasmid pRSPA01 of Rhodobacter sphaeroides ATCC 17025.</title>
        <authorList>
            <consortium name="US DOE Joint Genome Institute"/>
            <person name="Copeland A."/>
            <person name="Lucas S."/>
            <person name="Lapidus A."/>
            <person name="Barry K."/>
            <person name="Detter J.C."/>
            <person name="Glavina del Rio T."/>
            <person name="Hammon N."/>
            <person name="Israni S."/>
            <person name="Dalin E."/>
            <person name="Tice H."/>
            <person name="Pitluck S."/>
            <person name="Chertkov O."/>
            <person name="Brettin T."/>
            <person name="Bruce D."/>
            <person name="Han C."/>
            <person name="Schmutz J."/>
            <person name="Larimer F."/>
            <person name="Land M."/>
            <person name="Hauser L."/>
            <person name="Kyrpides N."/>
            <person name="Kim E."/>
            <person name="Richardson P."/>
            <person name="Mackenzie C."/>
            <person name="Choudhary M."/>
            <person name="Donohue T.J."/>
            <person name="Kaplan S."/>
        </authorList>
    </citation>
    <scope>NUCLEOTIDE SEQUENCE [LARGE SCALE GENOMIC DNA]</scope>
    <source>
        <strain evidence="1">ATCC 17025</strain>
        <plasmid evidence="1">pRSPA01</plasmid>
    </source>
</reference>
<evidence type="ECO:0000313" key="1">
    <source>
        <dbReference type="EMBL" id="ABP72411.1"/>
    </source>
</evidence>
<dbReference type="AlphaFoldDB" id="A4WYE7"/>
<protein>
    <submittedName>
        <fullName evidence="1">Uncharacterized protein</fullName>
    </submittedName>
</protein>
<dbReference type="SUPFAM" id="SSF50800">
    <property type="entry name" value="PK beta-barrel domain-like"/>
    <property type="match status" value="1"/>
</dbReference>
<organism evidence="1">
    <name type="scientific">Cereibacter sphaeroides (strain ATCC 17025 / ATH 2.4.3)</name>
    <name type="common">Rhodobacter sphaeroides</name>
    <dbReference type="NCBI Taxonomy" id="349102"/>
    <lineage>
        <taxon>Bacteria</taxon>
        <taxon>Pseudomonadati</taxon>
        <taxon>Pseudomonadota</taxon>
        <taxon>Alphaproteobacteria</taxon>
        <taxon>Rhodobacterales</taxon>
        <taxon>Paracoccaceae</taxon>
        <taxon>Cereibacter</taxon>
    </lineage>
</organism>